<gene>
    <name evidence="9" type="ORF">F6R98_10880</name>
</gene>
<evidence type="ECO:0000256" key="1">
    <source>
        <dbReference type="ARBA" id="ARBA00006607"/>
    </source>
</evidence>
<proteinExistence type="inferred from homology"/>
<dbReference type="RefSeq" id="WP_153249042.1">
    <property type="nucleotide sequence ID" value="NZ_CP044205.1"/>
</dbReference>
<dbReference type="Pfam" id="PF00118">
    <property type="entry name" value="Cpn60_TCP1"/>
    <property type="match status" value="1"/>
</dbReference>
<evidence type="ECO:0000256" key="6">
    <source>
        <dbReference type="ARBA" id="ARBA00023235"/>
    </source>
</evidence>
<name>A0A5Q0BHM9_9GAMM</name>
<comment type="subunit">
    <text evidence="8">Forms a cylinder of 14 subunits composed of two heptameric rings stacked back-to-back. Interacts with the co-chaperonin GroES.</text>
</comment>
<dbReference type="InterPro" id="IPR018370">
    <property type="entry name" value="Chaperonin_Cpn60_CS"/>
</dbReference>
<dbReference type="NCBIfam" id="NF009488">
    <property type="entry name" value="PRK12850.1"/>
    <property type="match status" value="1"/>
</dbReference>
<organism evidence="9 10">
    <name type="scientific">Candidatus Methylospira mobilis</name>
    <dbReference type="NCBI Taxonomy" id="1808979"/>
    <lineage>
        <taxon>Bacteria</taxon>
        <taxon>Pseudomonadati</taxon>
        <taxon>Pseudomonadota</taxon>
        <taxon>Gammaproteobacteria</taxon>
        <taxon>Methylococcales</taxon>
        <taxon>Methylococcaceae</taxon>
        <taxon>Candidatus Methylospira</taxon>
    </lineage>
</organism>
<keyword evidence="10" id="KW-1185">Reference proteome</keyword>
<keyword evidence="5" id="KW-0143">Chaperone</keyword>
<dbReference type="EMBL" id="CP044205">
    <property type="protein sequence ID" value="QFY43059.1"/>
    <property type="molecule type" value="Genomic_DNA"/>
</dbReference>
<dbReference type="Gene3D" id="3.50.7.10">
    <property type="entry name" value="GroEL"/>
    <property type="match status" value="1"/>
</dbReference>
<dbReference type="PANTHER" id="PTHR45633">
    <property type="entry name" value="60 KDA HEAT SHOCK PROTEIN, MITOCHONDRIAL"/>
    <property type="match status" value="1"/>
</dbReference>
<protein>
    <recommendedName>
        <fullName evidence="8">60 kDa chaperonin</fullName>
    </recommendedName>
</protein>
<dbReference type="NCBIfam" id="NF009489">
    <property type="entry name" value="PRK12851.1"/>
    <property type="match status" value="1"/>
</dbReference>
<dbReference type="OrthoDB" id="9766614at2"/>
<dbReference type="SUPFAM" id="SSF48592">
    <property type="entry name" value="GroEL equatorial domain-like"/>
    <property type="match status" value="1"/>
</dbReference>
<evidence type="ECO:0000256" key="7">
    <source>
        <dbReference type="RuleBase" id="RU000418"/>
    </source>
</evidence>
<dbReference type="InterPro" id="IPR002423">
    <property type="entry name" value="Cpn60/GroEL/TCP-1"/>
</dbReference>
<dbReference type="SUPFAM" id="SSF54849">
    <property type="entry name" value="GroEL-intermediate domain like"/>
    <property type="match status" value="2"/>
</dbReference>
<comment type="similarity">
    <text evidence="1 7">Belongs to the chaperonin (HSP60) family.</text>
</comment>
<sequence length="563" mass="61369">MAKQIVFNHNARSRMMRGINKLAQAVEVTLGASGPSVVIQHRTDGVGPVVTRDGVTVAQAITLPDIIEDVGARMLRDVAGAVSRAAGDGTTTSIVLARSLARGCEKSMVAGANPVDLKKGMELAVECLSNEMRRTAIRTQDRDIFRKVCRSASKEDDSVADLLIDAIEAVGNDGVVSFELGYTHDDELEITDGSRFAQGYLSSYFNTDKERNLAELDQPYILLYDREVTDFMDLVPLLENAQDQRRPLLVIAENITEEALAPLLLNHVRGNFKVVAVKPPGFGDGRSERLLDLAIMTGGRACLEVQGDTLEKMTLADLGQAQRVVVSAESTLIIGCRGDAQRIEDRIAQLTLDADRIRARKPGEGSPTGNRHDLENLEERIAFLRSKTAVYRVGGLNDMTIKERMVRVENAYNSVRAAMDEGVMAGGGVGLLHIRRALDRLRFDNADLRRGVEIVEEALYEPLRCIAHNAGMNPESVLAKVLMHDDGVYGYDVAARTYGSLLEAGILDPVKVARLALQNAAGIVSTVMTTEAIVCQEPVLKRFPNTAQIAEWAAATREDPRAP</sequence>
<dbReference type="Gene3D" id="1.10.560.10">
    <property type="entry name" value="GroEL-like equatorial domain"/>
    <property type="match status" value="1"/>
</dbReference>
<dbReference type="PROSITE" id="PS00296">
    <property type="entry name" value="CHAPERONINS_CPN60"/>
    <property type="match status" value="1"/>
</dbReference>
<dbReference type="KEGG" id="mmob:F6R98_10880"/>
<dbReference type="AlphaFoldDB" id="A0A5Q0BHM9"/>
<keyword evidence="3" id="KW-0547">Nucleotide-binding</keyword>
<evidence type="ECO:0000256" key="5">
    <source>
        <dbReference type="ARBA" id="ARBA00023186"/>
    </source>
</evidence>
<dbReference type="CDD" id="cd03344">
    <property type="entry name" value="GroEL"/>
    <property type="match status" value="1"/>
</dbReference>
<dbReference type="InterPro" id="IPR001844">
    <property type="entry name" value="Cpn60/GroEL"/>
</dbReference>
<dbReference type="InterPro" id="IPR027410">
    <property type="entry name" value="TCP-1-like_intermed_sf"/>
</dbReference>
<dbReference type="GO" id="GO:0042026">
    <property type="term" value="P:protein refolding"/>
    <property type="evidence" value="ECO:0007669"/>
    <property type="project" value="InterPro"/>
</dbReference>
<dbReference type="SUPFAM" id="SSF52029">
    <property type="entry name" value="GroEL apical domain-like"/>
    <property type="match status" value="1"/>
</dbReference>
<reference evidence="9 10" key="1">
    <citation type="submission" date="2019-09" db="EMBL/GenBank/DDBJ databases">
        <title>Ecophysiology of the spiral-shaped methanotroph Methylospira mobilis as revealed by the complete genome sequence.</title>
        <authorList>
            <person name="Oshkin I.Y."/>
            <person name="Dedysh S.N."/>
            <person name="Miroshnikov K."/>
            <person name="Danilova O.V."/>
            <person name="Hakobyan A."/>
            <person name="Liesack W."/>
        </authorList>
    </citation>
    <scope>NUCLEOTIDE SEQUENCE [LARGE SCALE GENOMIC DNA]</scope>
    <source>
        <strain evidence="9 10">Shm1</strain>
    </source>
</reference>
<evidence type="ECO:0000313" key="10">
    <source>
        <dbReference type="Proteomes" id="UP000325755"/>
    </source>
</evidence>
<dbReference type="InParanoid" id="A0A5Q0BHM9"/>
<keyword evidence="6" id="KW-0413">Isomerase</keyword>
<dbReference type="NCBIfam" id="NF000592">
    <property type="entry name" value="PRK00013.1"/>
    <property type="match status" value="1"/>
</dbReference>
<dbReference type="PRINTS" id="PR00298">
    <property type="entry name" value="CHAPERONIN60"/>
</dbReference>
<evidence type="ECO:0000313" key="9">
    <source>
        <dbReference type="EMBL" id="QFY43059.1"/>
    </source>
</evidence>
<evidence type="ECO:0000256" key="4">
    <source>
        <dbReference type="ARBA" id="ARBA00022840"/>
    </source>
</evidence>
<evidence type="ECO:0000256" key="3">
    <source>
        <dbReference type="ARBA" id="ARBA00022741"/>
    </source>
</evidence>
<dbReference type="Proteomes" id="UP000325755">
    <property type="component" value="Chromosome"/>
</dbReference>
<dbReference type="GO" id="GO:0005524">
    <property type="term" value="F:ATP binding"/>
    <property type="evidence" value="ECO:0007669"/>
    <property type="project" value="UniProtKB-KW"/>
</dbReference>
<keyword evidence="2" id="KW-0963">Cytoplasm</keyword>
<accession>A0A5Q0BHM9</accession>
<dbReference type="Gene3D" id="3.30.260.10">
    <property type="entry name" value="TCP-1-like chaperonin intermediate domain"/>
    <property type="match status" value="1"/>
</dbReference>
<comment type="function">
    <text evidence="8">Together with its co-chaperonin GroES, plays an essential role in assisting protein folding. The GroEL-GroES system forms a nano-cage that allows encapsulation of the non-native substrate proteins and provides a physical environment optimized to promote and accelerate protein folding.</text>
</comment>
<dbReference type="InterPro" id="IPR027409">
    <property type="entry name" value="GroEL-like_apical_dom_sf"/>
</dbReference>
<evidence type="ECO:0000256" key="2">
    <source>
        <dbReference type="ARBA" id="ARBA00022490"/>
    </source>
</evidence>
<dbReference type="NCBIfam" id="NF009487">
    <property type="entry name" value="PRK12849.1"/>
    <property type="match status" value="1"/>
</dbReference>
<dbReference type="GO" id="GO:0140662">
    <property type="term" value="F:ATP-dependent protein folding chaperone"/>
    <property type="evidence" value="ECO:0007669"/>
    <property type="project" value="InterPro"/>
</dbReference>
<dbReference type="InterPro" id="IPR027413">
    <property type="entry name" value="GROEL-like_equatorial_sf"/>
</dbReference>
<dbReference type="FunFam" id="3.50.7.10:FF:000001">
    <property type="entry name" value="60 kDa chaperonin"/>
    <property type="match status" value="1"/>
</dbReference>
<evidence type="ECO:0000256" key="8">
    <source>
        <dbReference type="RuleBase" id="RU000419"/>
    </source>
</evidence>
<dbReference type="GO" id="GO:0016853">
    <property type="term" value="F:isomerase activity"/>
    <property type="evidence" value="ECO:0007669"/>
    <property type="project" value="UniProtKB-KW"/>
</dbReference>
<keyword evidence="4" id="KW-0067">ATP-binding</keyword>